<evidence type="ECO:0000256" key="11">
    <source>
        <dbReference type="ARBA" id="ARBA00063644"/>
    </source>
</evidence>
<evidence type="ECO:0000256" key="6">
    <source>
        <dbReference type="ARBA" id="ARBA00022840"/>
    </source>
</evidence>
<dbReference type="EC" id="5.6.2.2" evidence="3"/>
<dbReference type="InterPro" id="IPR006171">
    <property type="entry name" value="TOPRIM_dom"/>
</dbReference>
<comment type="cofactor">
    <cofactor evidence="2">
        <name>Mg(2+)</name>
        <dbReference type="ChEBI" id="CHEBI:18420"/>
    </cofactor>
</comment>
<dbReference type="InterPro" id="IPR014721">
    <property type="entry name" value="Ribsml_uS5_D2-typ_fold_subgr"/>
</dbReference>
<comment type="subunit">
    <text evidence="11">Heterotetramer composed of ParC and ParE.</text>
</comment>
<dbReference type="Gene3D" id="3.40.50.670">
    <property type="match status" value="1"/>
</dbReference>
<name>A0A9D9J2Y0_9BACT</name>
<comment type="catalytic activity">
    <reaction evidence="1">
        <text>ATP-dependent breakage, passage and rejoining of double-stranded DNA.</text>
        <dbReference type="EC" id="5.6.2.2"/>
    </reaction>
</comment>
<dbReference type="Gene3D" id="3.30.565.10">
    <property type="entry name" value="Histidine kinase-like ATPase, C-terminal domain"/>
    <property type="match status" value="1"/>
</dbReference>
<dbReference type="GO" id="GO:0006265">
    <property type="term" value="P:DNA topological change"/>
    <property type="evidence" value="ECO:0007669"/>
    <property type="project" value="InterPro"/>
</dbReference>
<organism evidence="13 14">
    <name type="scientific">Candidatus Cryptobacteroides excrementavium</name>
    <dbReference type="NCBI Taxonomy" id="2840759"/>
    <lineage>
        <taxon>Bacteria</taxon>
        <taxon>Pseudomonadati</taxon>
        <taxon>Bacteroidota</taxon>
        <taxon>Bacteroidia</taxon>
        <taxon>Bacteroidales</taxon>
        <taxon>Candidatus Cryptobacteroides</taxon>
    </lineage>
</organism>
<dbReference type="Proteomes" id="UP000823750">
    <property type="component" value="Unassembled WGS sequence"/>
</dbReference>
<evidence type="ECO:0000256" key="5">
    <source>
        <dbReference type="ARBA" id="ARBA00022741"/>
    </source>
</evidence>
<dbReference type="InterPro" id="IPR001241">
    <property type="entry name" value="Topo_IIA"/>
</dbReference>
<keyword evidence="9" id="KW-0238">DNA-binding</keyword>
<dbReference type="FunFam" id="3.40.50.670:FF:000006">
    <property type="entry name" value="DNA topoisomerase (ATP-hydrolyzing)"/>
    <property type="match status" value="1"/>
</dbReference>
<evidence type="ECO:0000256" key="8">
    <source>
        <dbReference type="ARBA" id="ARBA00023029"/>
    </source>
</evidence>
<dbReference type="InterPro" id="IPR003594">
    <property type="entry name" value="HATPase_dom"/>
</dbReference>
<dbReference type="AlphaFoldDB" id="A0A9D9J2Y0"/>
<reference evidence="13" key="1">
    <citation type="submission" date="2020-10" db="EMBL/GenBank/DDBJ databases">
        <authorList>
            <person name="Gilroy R."/>
        </authorList>
    </citation>
    <scope>NUCLEOTIDE SEQUENCE</scope>
    <source>
        <strain evidence="13">B2-16538</strain>
    </source>
</reference>
<dbReference type="SUPFAM" id="SSF56719">
    <property type="entry name" value="Type II DNA topoisomerase"/>
    <property type="match status" value="1"/>
</dbReference>
<dbReference type="EMBL" id="JADILX010000066">
    <property type="protein sequence ID" value="MBO8485514.1"/>
    <property type="molecule type" value="Genomic_DNA"/>
</dbReference>
<gene>
    <name evidence="13" type="ORF">IAB78_03715</name>
</gene>
<dbReference type="PANTHER" id="PTHR45866:SF2">
    <property type="entry name" value="DNA TOPOISOMERASE (ATP-HYDROLYZING)"/>
    <property type="match status" value="1"/>
</dbReference>
<keyword evidence="4" id="KW-0479">Metal-binding</keyword>
<dbReference type="Pfam" id="PF00204">
    <property type="entry name" value="DNA_gyraseB"/>
    <property type="match status" value="1"/>
</dbReference>
<dbReference type="InterPro" id="IPR018522">
    <property type="entry name" value="TopoIIA_CS"/>
</dbReference>
<dbReference type="SMART" id="SM00387">
    <property type="entry name" value="HATPase_c"/>
    <property type="match status" value="1"/>
</dbReference>
<dbReference type="InterPro" id="IPR013760">
    <property type="entry name" value="Topo_IIA-like_dom_sf"/>
</dbReference>
<dbReference type="SUPFAM" id="SSF55874">
    <property type="entry name" value="ATPase domain of HSP90 chaperone/DNA topoisomerase II/histidine kinase"/>
    <property type="match status" value="1"/>
</dbReference>
<keyword evidence="10" id="KW-0413">Isomerase</keyword>
<evidence type="ECO:0000313" key="14">
    <source>
        <dbReference type="Proteomes" id="UP000823750"/>
    </source>
</evidence>
<dbReference type="FunFam" id="3.30.565.10:FF:000063">
    <property type="entry name" value="DNA topoisomerase (ATP-hydrolyzing)"/>
    <property type="match status" value="1"/>
</dbReference>
<dbReference type="GO" id="GO:0003677">
    <property type="term" value="F:DNA binding"/>
    <property type="evidence" value="ECO:0007669"/>
    <property type="project" value="UniProtKB-KW"/>
</dbReference>
<reference evidence="13" key="2">
    <citation type="journal article" date="2021" name="PeerJ">
        <title>Extensive microbial diversity within the chicken gut microbiome revealed by metagenomics and culture.</title>
        <authorList>
            <person name="Gilroy R."/>
            <person name="Ravi A."/>
            <person name="Getino M."/>
            <person name="Pursley I."/>
            <person name="Horton D.L."/>
            <person name="Alikhan N.F."/>
            <person name="Baker D."/>
            <person name="Gharbi K."/>
            <person name="Hall N."/>
            <person name="Watson M."/>
            <person name="Adriaenssens E.M."/>
            <person name="Foster-Nyarko E."/>
            <person name="Jarju S."/>
            <person name="Secka A."/>
            <person name="Antonio M."/>
            <person name="Oren A."/>
            <person name="Chaudhuri R.R."/>
            <person name="La Ragione R."/>
            <person name="Hildebrand F."/>
            <person name="Pallen M.J."/>
        </authorList>
    </citation>
    <scope>NUCLEOTIDE SEQUENCE</scope>
    <source>
        <strain evidence="13">B2-16538</strain>
    </source>
</reference>
<evidence type="ECO:0000256" key="3">
    <source>
        <dbReference type="ARBA" id="ARBA00012895"/>
    </source>
</evidence>
<dbReference type="GO" id="GO:0005524">
    <property type="term" value="F:ATP binding"/>
    <property type="evidence" value="ECO:0007669"/>
    <property type="project" value="UniProtKB-KW"/>
</dbReference>
<dbReference type="SMART" id="SM00433">
    <property type="entry name" value="TOP2c"/>
    <property type="match status" value="1"/>
</dbReference>
<dbReference type="PROSITE" id="PS50880">
    <property type="entry name" value="TOPRIM"/>
    <property type="match status" value="1"/>
</dbReference>
<feature type="domain" description="Toprim" evidence="12">
    <location>
        <begin position="424"/>
        <end position="531"/>
    </location>
</feature>
<keyword evidence="6" id="KW-0067">ATP-binding</keyword>
<keyword evidence="5" id="KW-0547">Nucleotide-binding</keyword>
<dbReference type="InterPro" id="IPR013759">
    <property type="entry name" value="Topo_IIA_B_C"/>
</dbReference>
<proteinExistence type="predicted"/>
<dbReference type="Pfam" id="PF01751">
    <property type="entry name" value="Toprim"/>
    <property type="match status" value="1"/>
</dbReference>
<keyword evidence="7" id="KW-0460">Magnesium</keyword>
<comment type="caution">
    <text evidence="13">The sequence shown here is derived from an EMBL/GenBank/DDBJ whole genome shotgun (WGS) entry which is preliminary data.</text>
</comment>
<evidence type="ECO:0000256" key="7">
    <source>
        <dbReference type="ARBA" id="ARBA00022842"/>
    </source>
</evidence>
<evidence type="ECO:0000256" key="10">
    <source>
        <dbReference type="ARBA" id="ARBA00023235"/>
    </source>
</evidence>
<dbReference type="Gene3D" id="3.30.230.10">
    <property type="match status" value="1"/>
</dbReference>
<evidence type="ECO:0000256" key="9">
    <source>
        <dbReference type="ARBA" id="ARBA00023125"/>
    </source>
</evidence>
<dbReference type="InterPro" id="IPR013506">
    <property type="entry name" value="Topo_IIA_bsu_dom2"/>
</dbReference>
<dbReference type="PANTHER" id="PTHR45866">
    <property type="entry name" value="DNA GYRASE/TOPOISOMERASE SUBUNIT B"/>
    <property type="match status" value="1"/>
</dbReference>
<dbReference type="InterPro" id="IPR036890">
    <property type="entry name" value="HATPase_C_sf"/>
</dbReference>
<dbReference type="SUPFAM" id="SSF54211">
    <property type="entry name" value="Ribosomal protein S5 domain 2-like"/>
    <property type="match status" value="1"/>
</dbReference>
<dbReference type="PRINTS" id="PR00418">
    <property type="entry name" value="TPI2FAMILY"/>
</dbReference>
<dbReference type="Pfam" id="PF02518">
    <property type="entry name" value="HATPase_c"/>
    <property type="match status" value="1"/>
</dbReference>
<dbReference type="GO" id="GO:0003918">
    <property type="term" value="F:DNA topoisomerase type II (double strand cut, ATP-hydrolyzing) activity"/>
    <property type="evidence" value="ECO:0007669"/>
    <property type="project" value="UniProtKB-EC"/>
</dbReference>
<evidence type="ECO:0000256" key="4">
    <source>
        <dbReference type="ARBA" id="ARBA00022723"/>
    </source>
</evidence>
<evidence type="ECO:0000256" key="1">
    <source>
        <dbReference type="ARBA" id="ARBA00000185"/>
    </source>
</evidence>
<accession>A0A9D9J2Y0</accession>
<dbReference type="GO" id="GO:0046872">
    <property type="term" value="F:metal ion binding"/>
    <property type="evidence" value="ECO:0007669"/>
    <property type="project" value="UniProtKB-KW"/>
</dbReference>
<protein>
    <recommendedName>
        <fullName evidence="3">DNA topoisomerase (ATP-hydrolyzing)</fullName>
        <ecNumber evidence="3">5.6.2.2</ecNumber>
    </recommendedName>
</protein>
<evidence type="ECO:0000313" key="13">
    <source>
        <dbReference type="EMBL" id="MBO8485514.1"/>
    </source>
</evidence>
<keyword evidence="8" id="KW-0799">Topoisomerase</keyword>
<dbReference type="PROSITE" id="PS00177">
    <property type="entry name" value="TOPOISOMERASE_II"/>
    <property type="match status" value="1"/>
</dbReference>
<evidence type="ECO:0000259" key="12">
    <source>
        <dbReference type="PROSITE" id="PS50880"/>
    </source>
</evidence>
<dbReference type="CDD" id="cd01030">
    <property type="entry name" value="TOPRIM_TopoIIA_like"/>
    <property type="match status" value="1"/>
</dbReference>
<sequence length="635" mass="71480">MADNLTNNYTDENIKTLKWNEHIRKRAGMYIGRLGNGDNPGDGIYVLLKEVIDNAIDEFAMGFGKTVDITIDGKDVTVRDFGRGIPLNSVIDVTSKLNTGGKFDDGAFKKSVGLNGVGTKAVNALSSSFYVESFRDGESSSALFSRGELIDSGRHTTKEKNGTLVRFTPDEEMFGDFAFNTDYVIAMVKNYSYLKKGLTLNFNGTPYLSRNGLLDLINENITEQPLYPPIHLEGEDIEIVLTHGNSYGENILSFVNGQNTRDGGTHLAAFREAIAKTVKEFFGKDYAPEDVRQGVVGAISIQIQEPHFESQTKIKLGSTYMWDKTAKAPDGTITSDRGPTIRSFVNDFIKTRLDNYLHMHKDTASAMQEKIVASEQERKEISGIQKKTKERAKRASVFNKKLKDCRIHYNDKLPAGRQDEAELTSIFITEGDSASGTITKVRDANTQAVFSLRGKPINCYKESRKHVAENEELNLLIAALGVEEDMDNLRYNNIIVATDADDDGMHIRLLVVTFFLKYYPDLIRRGHVHILQTPLFRVKNKKEIRYCYSREEKEAAVKAMKNGVQITRFKGLGEISPDEFKGFIGKDMRLDLVNLGDEESISDLMEFYMGDNTIDRQNFIRQNLRSEEELEDVNI</sequence>
<dbReference type="InterPro" id="IPR020568">
    <property type="entry name" value="Ribosomal_Su5_D2-typ_SF"/>
</dbReference>
<evidence type="ECO:0000256" key="2">
    <source>
        <dbReference type="ARBA" id="ARBA00001946"/>
    </source>
</evidence>